<dbReference type="InterPro" id="IPR000836">
    <property type="entry name" value="PRTase_dom"/>
</dbReference>
<dbReference type="EMBL" id="MF101421">
    <property type="protein sequence ID" value="ARW62182.1"/>
    <property type="molecule type" value="Genomic_DNA"/>
</dbReference>
<feature type="domain" description="Phosphoribosyltransferase" evidence="1">
    <location>
        <begin position="9"/>
        <end position="190"/>
    </location>
</feature>
<dbReference type="GeneID" id="33355343"/>
<organism evidence="2">
    <name type="scientific">Bostrychia simpliciuscula</name>
    <dbReference type="NCBI Taxonomy" id="324754"/>
    <lineage>
        <taxon>Eukaryota</taxon>
        <taxon>Rhodophyta</taxon>
        <taxon>Florideophyceae</taxon>
        <taxon>Rhodymeniophycidae</taxon>
        <taxon>Ceramiales</taxon>
        <taxon>Rhodomelaceae</taxon>
        <taxon>Bostrychia</taxon>
    </lineage>
</organism>
<dbReference type="Pfam" id="PF14681">
    <property type="entry name" value="UPRTase"/>
    <property type="match status" value="1"/>
</dbReference>
<keyword evidence="2" id="KW-0150">Chloroplast</keyword>
<name>A0A1Z1M8E5_9FLOR</name>
<dbReference type="InterPro" id="IPR029057">
    <property type="entry name" value="PRTase-like"/>
</dbReference>
<keyword evidence="2" id="KW-0934">Plastid</keyword>
<dbReference type="AlphaFoldDB" id="A0A1Z1M8E5"/>
<dbReference type="GO" id="GO:0016757">
    <property type="term" value="F:glycosyltransferase activity"/>
    <property type="evidence" value="ECO:0007669"/>
    <property type="project" value="UniProtKB-KW"/>
</dbReference>
<protein>
    <submittedName>
        <fullName evidence="2">Uracil phosphoribosyltransferase</fullName>
    </submittedName>
</protein>
<dbReference type="SUPFAM" id="SSF53271">
    <property type="entry name" value="PRTase-like"/>
    <property type="match status" value="1"/>
</dbReference>
<reference evidence="2" key="1">
    <citation type="journal article" date="2017" name="J. Phycol.">
        <title>Analysis of chloroplast genomes and a supermatrix inform reclassification of the Rhodomelaceae (Rhodophyta).</title>
        <authorList>
            <person name="Diaz-Tapia P."/>
            <person name="Maggs C.A."/>
            <person name="West J.A."/>
            <person name="Verbruggen H."/>
        </authorList>
    </citation>
    <scope>NUCLEOTIDE SEQUENCE</scope>
    <source>
        <strain evidence="2">JW3897</strain>
    </source>
</reference>
<accession>A0A1Z1M8E5</accession>
<geneLocation type="chloroplast" evidence="2"/>
<keyword evidence="2" id="KW-0328">Glycosyltransferase</keyword>
<gene>
    <name evidence="2" type="primary">upp</name>
</gene>
<dbReference type="Gene3D" id="3.40.50.2020">
    <property type="match status" value="1"/>
</dbReference>
<evidence type="ECO:0000259" key="1">
    <source>
        <dbReference type="Pfam" id="PF14681"/>
    </source>
</evidence>
<keyword evidence="2" id="KW-0808">Transferase</keyword>
<evidence type="ECO:0000313" key="2">
    <source>
        <dbReference type="EMBL" id="ARW62182.1"/>
    </source>
</evidence>
<dbReference type="RefSeq" id="YP_009393620.1">
    <property type="nucleotide sequence ID" value="NC_035268.1"/>
</dbReference>
<sequence>MQLNIYKISHPIIQFLSSSIINKTTSKSLHEQHYKYIGLLFIYEVLRKYIKTEELYIKNIHYTKNVNLINLQNRCYIFTDLPSTYRMITDIKILLPNIEIVHVEYKNDHTIDKEIKNINKNIELKYFNINIFILDEIIKNEEIIKLIKYLKRHTKVPSENMHIACIACYNEILNKLSNIYPKLKVYTTKIIYNNK</sequence>
<proteinExistence type="predicted"/>